<evidence type="ECO:0000313" key="1">
    <source>
        <dbReference type="EMBL" id="KIJ93891.1"/>
    </source>
</evidence>
<keyword evidence="2" id="KW-1185">Reference proteome</keyword>
<dbReference type="HOGENOM" id="CLU_3143296_0_0_1"/>
<dbReference type="EMBL" id="KN838819">
    <property type="protein sequence ID" value="KIJ93891.1"/>
    <property type="molecule type" value="Genomic_DNA"/>
</dbReference>
<organism evidence="1 2">
    <name type="scientific">Laccaria amethystina LaAM-08-1</name>
    <dbReference type="NCBI Taxonomy" id="1095629"/>
    <lineage>
        <taxon>Eukaryota</taxon>
        <taxon>Fungi</taxon>
        <taxon>Dikarya</taxon>
        <taxon>Basidiomycota</taxon>
        <taxon>Agaricomycotina</taxon>
        <taxon>Agaricomycetes</taxon>
        <taxon>Agaricomycetidae</taxon>
        <taxon>Agaricales</taxon>
        <taxon>Agaricineae</taxon>
        <taxon>Hydnangiaceae</taxon>
        <taxon>Laccaria</taxon>
    </lineage>
</organism>
<dbReference type="AlphaFoldDB" id="A0A0C9X8E7"/>
<proteinExistence type="predicted"/>
<accession>A0A0C9X8E7</accession>
<reference evidence="2" key="2">
    <citation type="submission" date="2015-01" db="EMBL/GenBank/DDBJ databases">
        <title>Evolutionary Origins and Diversification of the Mycorrhizal Mutualists.</title>
        <authorList>
            <consortium name="DOE Joint Genome Institute"/>
            <consortium name="Mycorrhizal Genomics Consortium"/>
            <person name="Kohler A."/>
            <person name="Kuo A."/>
            <person name="Nagy L.G."/>
            <person name="Floudas D."/>
            <person name="Copeland A."/>
            <person name="Barry K.W."/>
            <person name="Cichocki N."/>
            <person name="Veneault-Fourrey C."/>
            <person name="LaButti K."/>
            <person name="Lindquist E.A."/>
            <person name="Lipzen A."/>
            <person name="Lundell T."/>
            <person name="Morin E."/>
            <person name="Murat C."/>
            <person name="Riley R."/>
            <person name="Ohm R."/>
            <person name="Sun H."/>
            <person name="Tunlid A."/>
            <person name="Henrissat B."/>
            <person name="Grigoriev I.V."/>
            <person name="Hibbett D.S."/>
            <person name="Martin F."/>
        </authorList>
    </citation>
    <scope>NUCLEOTIDE SEQUENCE [LARGE SCALE GENOMIC DNA]</scope>
    <source>
        <strain evidence="2">LaAM-08-1</strain>
    </source>
</reference>
<sequence length="49" mass="5876">LLFLERWKMFCTSSCFRVNDVATLRHKVYTNEHAVPQAMNQRRRASYSL</sequence>
<dbReference type="Proteomes" id="UP000054477">
    <property type="component" value="Unassembled WGS sequence"/>
</dbReference>
<gene>
    <name evidence="1" type="ORF">K443DRAFT_111378</name>
</gene>
<name>A0A0C9X8E7_9AGAR</name>
<evidence type="ECO:0000313" key="2">
    <source>
        <dbReference type="Proteomes" id="UP000054477"/>
    </source>
</evidence>
<reference evidence="1 2" key="1">
    <citation type="submission" date="2014-04" db="EMBL/GenBank/DDBJ databases">
        <authorList>
            <consortium name="DOE Joint Genome Institute"/>
            <person name="Kuo A."/>
            <person name="Kohler A."/>
            <person name="Nagy L.G."/>
            <person name="Floudas D."/>
            <person name="Copeland A."/>
            <person name="Barry K.W."/>
            <person name="Cichocki N."/>
            <person name="Veneault-Fourrey C."/>
            <person name="LaButti K."/>
            <person name="Lindquist E.A."/>
            <person name="Lipzen A."/>
            <person name="Lundell T."/>
            <person name="Morin E."/>
            <person name="Murat C."/>
            <person name="Sun H."/>
            <person name="Tunlid A."/>
            <person name="Henrissat B."/>
            <person name="Grigoriev I.V."/>
            <person name="Hibbett D.S."/>
            <person name="Martin F."/>
            <person name="Nordberg H.P."/>
            <person name="Cantor M.N."/>
            <person name="Hua S.X."/>
        </authorList>
    </citation>
    <scope>NUCLEOTIDE SEQUENCE [LARGE SCALE GENOMIC DNA]</scope>
    <source>
        <strain evidence="1 2">LaAM-08-1</strain>
    </source>
</reference>
<protein>
    <submittedName>
        <fullName evidence="1">Unplaced genomic scaffold K443scaffold_284, whole genome shotgun sequence</fullName>
    </submittedName>
</protein>
<feature type="non-terminal residue" evidence="1">
    <location>
        <position position="1"/>
    </location>
</feature>